<keyword evidence="2 6" id="KW-0645">Protease</keyword>
<dbReference type="PANTHER" id="PTHR43806">
    <property type="entry name" value="PEPTIDASE S8"/>
    <property type="match status" value="1"/>
</dbReference>
<organism evidence="11 12">
    <name type="scientific">Aurantiacibacter zhengii</name>
    <dbReference type="NCBI Taxonomy" id="2307003"/>
    <lineage>
        <taxon>Bacteria</taxon>
        <taxon>Pseudomonadati</taxon>
        <taxon>Pseudomonadota</taxon>
        <taxon>Alphaproteobacteria</taxon>
        <taxon>Sphingomonadales</taxon>
        <taxon>Erythrobacteraceae</taxon>
        <taxon>Aurantiacibacter</taxon>
    </lineage>
</organism>
<evidence type="ECO:0000256" key="5">
    <source>
        <dbReference type="ARBA" id="ARBA00022825"/>
    </source>
</evidence>
<dbReference type="InterPro" id="IPR036852">
    <property type="entry name" value="Peptidase_S8/S53_dom_sf"/>
</dbReference>
<evidence type="ECO:0000256" key="4">
    <source>
        <dbReference type="ARBA" id="ARBA00022801"/>
    </source>
</evidence>
<dbReference type="CDD" id="cd04848">
    <property type="entry name" value="Peptidases_S8_Autotransporter_serine_protease_like"/>
    <property type="match status" value="1"/>
</dbReference>
<evidence type="ECO:0000256" key="7">
    <source>
        <dbReference type="RuleBase" id="RU003355"/>
    </source>
</evidence>
<dbReference type="AlphaFoldDB" id="A0A418NS03"/>
<accession>A0A418NS03</accession>
<protein>
    <submittedName>
        <fullName evidence="11">Peptidase S8</fullName>
    </submittedName>
</protein>
<dbReference type="InterPro" id="IPR000209">
    <property type="entry name" value="Peptidase_S8/S53_dom"/>
</dbReference>
<evidence type="ECO:0000259" key="10">
    <source>
        <dbReference type="Pfam" id="PF00082"/>
    </source>
</evidence>
<feature type="signal peptide" evidence="9">
    <location>
        <begin position="1"/>
        <end position="17"/>
    </location>
</feature>
<dbReference type="SUPFAM" id="SSF52743">
    <property type="entry name" value="Subtilisin-like"/>
    <property type="match status" value="1"/>
</dbReference>
<dbReference type="PROSITE" id="PS00136">
    <property type="entry name" value="SUBTILASE_ASP"/>
    <property type="match status" value="1"/>
</dbReference>
<feature type="compositionally biased region" description="Pro residues" evidence="8">
    <location>
        <begin position="21"/>
        <end position="48"/>
    </location>
</feature>
<evidence type="ECO:0000256" key="9">
    <source>
        <dbReference type="SAM" id="SignalP"/>
    </source>
</evidence>
<dbReference type="InterPro" id="IPR023827">
    <property type="entry name" value="Peptidase_S8_Asp-AS"/>
</dbReference>
<evidence type="ECO:0000256" key="1">
    <source>
        <dbReference type="ARBA" id="ARBA00011073"/>
    </source>
</evidence>
<sequence>MVAVLALLAACGGGGGAPIVSTPPPAPAPTPSPTPTPTPAPAPTPTPTPTSASFSVVPPPAAFNTAEFRRSDGPGQHNAASAWARGFAGSGVTIAVIDTGIDPDSPEFAGRLSPASTDIYGGREVEGTDDHGTLVSLVAGAARNGTGVLGMAYDSTILAIRADQPGSCAGDNPEDPTTECGFTDSAIADSISYAVANQAKVINISLGGESGVSSQLRGAVRDAVAAGVLVVVAAGNDGRSELTTFAEIMGNTGNGGVIIVGSVDEQYEISDFSNRAGTNPQYYLSARGEAICCVYEDGEIFIDDEGFIYLFSGTSFAAPQVAGAAALLAQAFPNLTGTQIAEILLETAFDAGASGSDAVYGRGILDIARAFQPIGATRLAGENVAMALGDSTAVSSPAMGDAFVAASLPTLITDKYQRAFSTDLAGTLRGADIPQRLHDALGQGTRHLSAGSDAASVAFSIDASGRQLPRAEMLRLQPEEAEQARVLAARVALRIAPGTQLGFAYRQSADGLVASLQGRSQPSFMIAGNPSGDTGMLVQSDSAVALRQQIGSWGLTINAQTGSTVTAAAQRRAAELRGLRAQEDLSSFGLALDRRFGALDVGLGLTWNAEDRTVLGARFHEGFGLAGSDTLFLDANVGWHVDDRWRLGAAYRQGFTRLRSAPLLADGSRLSSNGWSVDLQREGVFDSDDRLAFRLAQPLRVNSGGLNLNLPVGYDYETLAPDYAVRTLLLSPEGREVTGEMAWTGQLWGGSAAASVYLRRQPGHYAQAPDDLGAALRWSRRF</sequence>
<evidence type="ECO:0000313" key="11">
    <source>
        <dbReference type="EMBL" id="RIV85722.1"/>
    </source>
</evidence>
<dbReference type="InterPro" id="IPR034061">
    <property type="entry name" value="Peptidases_S8_Autotransporter"/>
</dbReference>
<dbReference type="GO" id="GO:0004252">
    <property type="term" value="F:serine-type endopeptidase activity"/>
    <property type="evidence" value="ECO:0007669"/>
    <property type="project" value="UniProtKB-UniRule"/>
</dbReference>
<feature type="active site" description="Charge relay system" evidence="6">
    <location>
        <position position="131"/>
    </location>
</feature>
<dbReference type="PRINTS" id="PR00723">
    <property type="entry name" value="SUBTILISIN"/>
</dbReference>
<dbReference type="Proteomes" id="UP000286576">
    <property type="component" value="Unassembled WGS sequence"/>
</dbReference>
<feature type="domain" description="Peptidase S8/S53" evidence="10">
    <location>
        <begin position="89"/>
        <end position="363"/>
    </location>
</feature>
<gene>
    <name evidence="11" type="ORF">D2V07_10310</name>
</gene>
<evidence type="ECO:0000256" key="8">
    <source>
        <dbReference type="SAM" id="MobiDB-lite"/>
    </source>
</evidence>
<reference evidence="11 12" key="1">
    <citation type="submission" date="2018-08" db="EMBL/GenBank/DDBJ databases">
        <title>Erythrobacter zhengii sp.nov., a bacterium isolated from deep-sea sediment.</title>
        <authorList>
            <person name="Fang C."/>
            <person name="Wu Y.-H."/>
            <person name="Sun C."/>
            <person name="Wang H."/>
            <person name="Cheng H."/>
            <person name="Meng F.-X."/>
            <person name="Wang C.-S."/>
            <person name="Xu X.-W."/>
        </authorList>
    </citation>
    <scope>NUCLEOTIDE SEQUENCE [LARGE SCALE GENOMIC DNA]</scope>
    <source>
        <strain evidence="11 12">V18</strain>
    </source>
</reference>
<name>A0A418NS03_9SPHN</name>
<feature type="chain" id="PRO_5019533385" evidence="9">
    <location>
        <begin position="18"/>
        <end position="782"/>
    </location>
</feature>
<dbReference type="PANTHER" id="PTHR43806:SF11">
    <property type="entry name" value="CEREVISIN-RELATED"/>
    <property type="match status" value="1"/>
</dbReference>
<feature type="region of interest" description="Disordered" evidence="8">
    <location>
        <begin position="16"/>
        <end position="59"/>
    </location>
</feature>
<keyword evidence="5 6" id="KW-0720">Serine protease</keyword>
<dbReference type="InterPro" id="IPR023828">
    <property type="entry name" value="Peptidase_S8_Ser-AS"/>
</dbReference>
<keyword evidence="3 9" id="KW-0732">Signal</keyword>
<dbReference type="PROSITE" id="PS00138">
    <property type="entry name" value="SUBTILASE_SER"/>
    <property type="match status" value="1"/>
</dbReference>
<proteinExistence type="inferred from homology"/>
<comment type="similarity">
    <text evidence="1 6 7">Belongs to the peptidase S8 family.</text>
</comment>
<feature type="active site" description="Charge relay system" evidence="6">
    <location>
        <position position="98"/>
    </location>
</feature>
<dbReference type="InterPro" id="IPR015500">
    <property type="entry name" value="Peptidase_S8_subtilisin-rel"/>
</dbReference>
<dbReference type="EMBL" id="QXFL01000004">
    <property type="protein sequence ID" value="RIV85722.1"/>
    <property type="molecule type" value="Genomic_DNA"/>
</dbReference>
<dbReference type="InterPro" id="IPR050131">
    <property type="entry name" value="Peptidase_S8_subtilisin-like"/>
</dbReference>
<keyword evidence="12" id="KW-1185">Reference proteome</keyword>
<keyword evidence="4 6" id="KW-0378">Hydrolase</keyword>
<evidence type="ECO:0000313" key="12">
    <source>
        <dbReference type="Proteomes" id="UP000286576"/>
    </source>
</evidence>
<evidence type="ECO:0000256" key="3">
    <source>
        <dbReference type="ARBA" id="ARBA00022729"/>
    </source>
</evidence>
<dbReference type="PROSITE" id="PS51892">
    <property type="entry name" value="SUBTILASE"/>
    <property type="match status" value="1"/>
</dbReference>
<comment type="caution">
    <text evidence="11">The sequence shown here is derived from an EMBL/GenBank/DDBJ whole genome shotgun (WGS) entry which is preliminary data.</text>
</comment>
<feature type="active site" description="Charge relay system" evidence="6">
    <location>
        <position position="315"/>
    </location>
</feature>
<evidence type="ECO:0000256" key="6">
    <source>
        <dbReference type="PROSITE-ProRule" id="PRU01240"/>
    </source>
</evidence>
<dbReference type="GO" id="GO:0006508">
    <property type="term" value="P:proteolysis"/>
    <property type="evidence" value="ECO:0007669"/>
    <property type="project" value="UniProtKB-KW"/>
</dbReference>
<dbReference type="Pfam" id="PF00082">
    <property type="entry name" value="Peptidase_S8"/>
    <property type="match status" value="1"/>
</dbReference>
<dbReference type="Gene3D" id="3.40.50.200">
    <property type="entry name" value="Peptidase S8/S53 domain"/>
    <property type="match status" value="1"/>
</dbReference>
<evidence type="ECO:0000256" key="2">
    <source>
        <dbReference type="ARBA" id="ARBA00022670"/>
    </source>
</evidence>